<dbReference type="OrthoDB" id="9808507at2"/>
<accession>H6L355</accession>
<dbReference type="HOGENOM" id="CLU_063038_0_0_10"/>
<dbReference type="STRING" id="984262.SGRA_2153"/>
<dbReference type="NCBIfam" id="NF033709">
    <property type="entry name" value="PorV_fam"/>
    <property type="match status" value="1"/>
</dbReference>
<name>H6L355_SAPGL</name>
<proteinExistence type="predicted"/>
<evidence type="ECO:0000313" key="1">
    <source>
        <dbReference type="EMBL" id="AFC24882.1"/>
    </source>
</evidence>
<protein>
    <recommendedName>
        <fullName evidence="3">PorV/PorQ family protein</fullName>
    </recommendedName>
</protein>
<sequence>MQRLIWGALILCFFGPTLTAQKYSNEFLSIGLGARAQAMGGAMVAHVNDASSSFWNPAGLQGIETDLQVGLLHAEWFGGIGKYDYAGFGMPIKGQNKYLGFSFIRFGIDGIPNTLSLYEDDGSINYNNVTEFSAADYAFIFNYAQKFGKLAVGASPKVVRRVVGPFASSWGFGVDLGAQYQYSKNWAFGAQLKDITTTFNAWQFSFTEEEKQTLGLTGNEIPIQSFEITKPQIILGAAYKKTFNLPTPEGKKARSIGLLAELDMVATTDGQRNTLISASPFSIDPALGLELNYNRIAYLRMGLNNFQRFENFSGEKELTLQPNFGLGFRISRFYIDYALANLSASAGGLRSHIISIKLDIDYDYIKQAIQKEI</sequence>
<dbReference type="Proteomes" id="UP000007519">
    <property type="component" value="Chromosome"/>
</dbReference>
<gene>
    <name evidence="1" type="ordered locus">SGRA_2153</name>
</gene>
<keyword evidence="2" id="KW-1185">Reference proteome</keyword>
<dbReference type="KEGG" id="sgn:SGRA_2153"/>
<dbReference type="EMBL" id="CP002831">
    <property type="protein sequence ID" value="AFC24882.1"/>
    <property type="molecule type" value="Genomic_DNA"/>
</dbReference>
<evidence type="ECO:0008006" key="3">
    <source>
        <dbReference type="Google" id="ProtNLM"/>
    </source>
</evidence>
<evidence type="ECO:0000313" key="2">
    <source>
        <dbReference type="Proteomes" id="UP000007519"/>
    </source>
</evidence>
<dbReference type="eggNOG" id="COG2067">
    <property type="taxonomic scope" value="Bacteria"/>
</dbReference>
<dbReference type="SUPFAM" id="SSF56935">
    <property type="entry name" value="Porins"/>
    <property type="match status" value="1"/>
</dbReference>
<organism evidence="1 2">
    <name type="scientific">Saprospira grandis (strain Lewin)</name>
    <dbReference type="NCBI Taxonomy" id="984262"/>
    <lineage>
        <taxon>Bacteria</taxon>
        <taxon>Pseudomonadati</taxon>
        <taxon>Bacteroidota</taxon>
        <taxon>Saprospiria</taxon>
        <taxon>Saprospirales</taxon>
        <taxon>Saprospiraceae</taxon>
        <taxon>Saprospira</taxon>
    </lineage>
</organism>
<reference evidence="1 2" key="1">
    <citation type="journal article" date="2012" name="Stand. Genomic Sci.">
        <title>Complete genome sequencing and analysis of Saprospira grandis str. Lewin, a predatory marine bacterium.</title>
        <authorList>
            <person name="Saw J.H."/>
            <person name="Yuryev A."/>
            <person name="Kanbe M."/>
            <person name="Hou S."/>
            <person name="Young A.G."/>
            <person name="Aizawa S."/>
            <person name="Alam M."/>
        </authorList>
    </citation>
    <scope>NUCLEOTIDE SEQUENCE [LARGE SCALE GENOMIC DNA]</scope>
    <source>
        <strain evidence="1 2">Lewin</strain>
    </source>
</reference>
<dbReference type="AlphaFoldDB" id="H6L355"/>
<dbReference type="Gene3D" id="2.40.160.60">
    <property type="entry name" value="Outer membrane protein transport protein (OMPP1/FadL/TodX)"/>
    <property type="match status" value="1"/>
</dbReference>
<dbReference type="RefSeq" id="WP_015692500.1">
    <property type="nucleotide sequence ID" value="NC_016940.1"/>
</dbReference>